<dbReference type="EMBL" id="MNCJ02000329">
    <property type="protein sequence ID" value="KAF5768493.1"/>
    <property type="molecule type" value="Genomic_DNA"/>
</dbReference>
<feature type="chain" id="PRO_5039913842" description="Secreted protein" evidence="1">
    <location>
        <begin position="22"/>
        <end position="65"/>
    </location>
</feature>
<evidence type="ECO:0000313" key="3">
    <source>
        <dbReference type="Proteomes" id="UP000215914"/>
    </source>
</evidence>
<reference evidence="2" key="1">
    <citation type="journal article" date="2017" name="Nature">
        <title>The sunflower genome provides insights into oil metabolism, flowering and Asterid evolution.</title>
        <authorList>
            <person name="Badouin H."/>
            <person name="Gouzy J."/>
            <person name="Grassa C.J."/>
            <person name="Murat F."/>
            <person name="Staton S.E."/>
            <person name="Cottret L."/>
            <person name="Lelandais-Briere C."/>
            <person name="Owens G.L."/>
            <person name="Carrere S."/>
            <person name="Mayjonade B."/>
            <person name="Legrand L."/>
            <person name="Gill N."/>
            <person name="Kane N.C."/>
            <person name="Bowers J.E."/>
            <person name="Hubner S."/>
            <person name="Bellec A."/>
            <person name="Berard A."/>
            <person name="Berges H."/>
            <person name="Blanchet N."/>
            <person name="Boniface M.C."/>
            <person name="Brunel D."/>
            <person name="Catrice O."/>
            <person name="Chaidir N."/>
            <person name="Claudel C."/>
            <person name="Donnadieu C."/>
            <person name="Faraut T."/>
            <person name="Fievet G."/>
            <person name="Helmstetter N."/>
            <person name="King M."/>
            <person name="Knapp S.J."/>
            <person name="Lai Z."/>
            <person name="Le Paslier M.C."/>
            <person name="Lippi Y."/>
            <person name="Lorenzon L."/>
            <person name="Mandel J.R."/>
            <person name="Marage G."/>
            <person name="Marchand G."/>
            <person name="Marquand E."/>
            <person name="Bret-Mestries E."/>
            <person name="Morien E."/>
            <person name="Nambeesan S."/>
            <person name="Nguyen T."/>
            <person name="Pegot-Espagnet P."/>
            <person name="Pouilly N."/>
            <person name="Raftis F."/>
            <person name="Sallet E."/>
            <person name="Schiex T."/>
            <person name="Thomas J."/>
            <person name="Vandecasteele C."/>
            <person name="Vares D."/>
            <person name="Vear F."/>
            <person name="Vautrin S."/>
            <person name="Crespi M."/>
            <person name="Mangin B."/>
            <person name="Burke J.M."/>
            <person name="Salse J."/>
            <person name="Munos S."/>
            <person name="Vincourt P."/>
            <person name="Rieseberg L.H."/>
            <person name="Langlade N.B."/>
        </authorList>
    </citation>
    <scope>NUCLEOTIDE SEQUENCE</scope>
    <source>
        <tissue evidence="2">Leaves</tissue>
    </source>
</reference>
<protein>
    <recommendedName>
        <fullName evidence="4">Secreted protein</fullName>
    </recommendedName>
</protein>
<evidence type="ECO:0008006" key="4">
    <source>
        <dbReference type="Google" id="ProtNLM"/>
    </source>
</evidence>
<evidence type="ECO:0000256" key="1">
    <source>
        <dbReference type="SAM" id="SignalP"/>
    </source>
</evidence>
<organism evidence="2 3">
    <name type="scientific">Helianthus annuus</name>
    <name type="common">Common sunflower</name>
    <dbReference type="NCBI Taxonomy" id="4232"/>
    <lineage>
        <taxon>Eukaryota</taxon>
        <taxon>Viridiplantae</taxon>
        <taxon>Streptophyta</taxon>
        <taxon>Embryophyta</taxon>
        <taxon>Tracheophyta</taxon>
        <taxon>Spermatophyta</taxon>
        <taxon>Magnoliopsida</taxon>
        <taxon>eudicotyledons</taxon>
        <taxon>Gunneridae</taxon>
        <taxon>Pentapetalae</taxon>
        <taxon>asterids</taxon>
        <taxon>campanulids</taxon>
        <taxon>Asterales</taxon>
        <taxon>Asteraceae</taxon>
        <taxon>Asteroideae</taxon>
        <taxon>Heliantheae alliance</taxon>
        <taxon>Heliantheae</taxon>
        <taxon>Helianthus</taxon>
    </lineage>
</organism>
<dbReference type="Proteomes" id="UP000215914">
    <property type="component" value="Unassembled WGS sequence"/>
</dbReference>
<gene>
    <name evidence="2" type="ORF">HanXRQr2_Chr14g0637101</name>
</gene>
<keyword evidence="1" id="KW-0732">Signal</keyword>
<dbReference type="AlphaFoldDB" id="A0A9K3H750"/>
<reference evidence="2" key="2">
    <citation type="submission" date="2020-06" db="EMBL/GenBank/DDBJ databases">
        <title>Helianthus annuus Genome sequencing and assembly Release 2.</title>
        <authorList>
            <person name="Gouzy J."/>
            <person name="Langlade N."/>
            <person name="Munos S."/>
        </authorList>
    </citation>
    <scope>NUCLEOTIDE SEQUENCE</scope>
    <source>
        <tissue evidence="2">Leaves</tissue>
    </source>
</reference>
<accession>A0A9K3H750</accession>
<feature type="signal peptide" evidence="1">
    <location>
        <begin position="1"/>
        <end position="21"/>
    </location>
</feature>
<proteinExistence type="predicted"/>
<comment type="caution">
    <text evidence="2">The sequence shown here is derived from an EMBL/GenBank/DDBJ whole genome shotgun (WGS) entry which is preliminary data.</text>
</comment>
<keyword evidence="3" id="KW-1185">Reference proteome</keyword>
<dbReference type="Gramene" id="mRNA:HanXRQr2_Chr14g0637101">
    <property type="protein sequence ID" value="mRNA:HanXRQr2_Chr14g0637101"/>
    <property type="gene ID" value="HanXRQr2_Chr14g0637101"/>
</dbReference>
<name>A0A9K3H750_HELAN</name>
<evidence type="ECO:0000313" key="2">
    <source>
        <dbReference type="EMBL" id="KAF5768493.1"/>
    </source>
</evidence>
<sequence>MSLNGFMKMSFILNIVRCTRCVAPVVCYIPPRSINVEWFRPQWLAVDGLYPNPTGIWTPLPPRLS</sequence>